<dbReference type="Gene3D" id="3.40.50.1820">
    <property type="entry name" value="alpha/beta hydrolase"/>
    <property type="match status" value="1"/>
</dbReference>
<dbReference type="Proteomes" id="UP000292702">
    <property type="component" value="Unassembled WGS sequence"/>
</dbReference>
<dbReference type="SUPFAM" id="SSF53474">
    <property type="entry name" value="alpha/beta-Hydrolases"/>
    <property type="match status" value="1"/>
</dbReference>
<organism evidence="5 6">
    <name type="scientific">Steccherinum ochraceum</name>
    <dbReference type="NCBI Taxonomy" id="92696"/>
    <lineage>
        <taxon>Eukaryota</taxon>
        <taxon>Fungi</taxon>
        <taxon>Dikarya</taxon>
        <taxon>Basidiomycota</taxon>
        <taxon>Agaricomycotina</taxon>
        <taxon>Agaricomycetes</taxon>
        <taxon>Polyporales</taxon>
        <taxon>Steccherinaceae</taxon>
        <taxon>Steccherinum</taxon>
    </lineage>
</organism>
<keyword evidence="3" id="KW-0732">Signal</keyword>
<dbReference type="GO" id="GO:0016787">
    <property type="term" value="F:hydrolase activity"/>
    <property type="evidence" value="ECO:0007669"/>
    <property type="project" value="UniProtKB-KW"/>
</dbReference>
<evidence type="ECO:0000313" key="5">
    <source>
        <dbReference type="EMBL" id="TCD68537.1"/>
    </source>
</evidence>
<dbReference type="PROSITE" id="PS00941">
    <property type="entry name" value="CARBOXYLESTERASE_B_2"/>
    <property type="match status" value="1"/>
</dbReference>
<dbReference type="AlphaFoldDB" id="A0A4V2MX32"/>
<feature type="signal peptide" evidence="3">
    <location>
        <begin position="1"/>
        <end position="18"/>
    </location>
</feature>
<gene>
    <name evidence="5" type="ORF">EIP91_010462</name>
</gene>
<evidence type="ECO:0000313" key="6">
    <source>
        <dbReference type="Proteomes" id="UP000292702"/>
    </source>
</evidence>
<evidence type="ECO:0000256" key="2">
    <source>
        <dbReference type="ARBA" id="ARBA00022801"/>
    </source>
</evidence>
<dbReference type="Pfam" id="PF00135">
    <property type="entry name" value="COesterase"/>
    <property type="match status" value="1"/>
</dbReference>
<dbReference type="InterPro" id="IPR050309">
    <property type="entry name" value="Type-B_Carboxylest/Lipase"/>
</dbReference>
<dbReference type="STRING" id="92696.A0A4V2MX32"/>
<comment type="caution">
    <text evidence="5">The sequence shown here is derived from an EMBL/GenBank/DDBJ whole genome shotgun (WGS) entry which is preliminary data.</text>
</comment>
<protein>
    <recommendedName>
        <fullName evidence="3">Carboxylic ester hydrolase</fullName>
        <ecNumber evidence="3">3.1.1.-</ecNumber>
    </recommendedName>
</protein>
<dbReference type="PANTHER" id="PTHR11559">
    <property type="entry name" value="CARBOXYLESTERASE"/>
    <property type="match status" value="1"/>
</dbReference>
<name>A0A4V2MX32_9APHY</name>
<evidence type="ECO:0000256" key="3">
    <source>
        <dbReference type="RuleBase" id="RU361235"/>
    </source>
</evidence>
<dbReference type="InterPro" id="IPR002018">
    <property type="entry name" value="CarbesteraseB"/>
</dbReference>
<dbReference type="PROSITE" id="PS00122">
    <property type="entry name" value="CARBOXYLESTERASE_B_1"/>
    <property type="match status" value="1"/>
</dbReference>
<sequence length="551" mass="60144">MDVVRIMVLAYCIATVRAAQVQEVLSVSPLVKLDHGNFLGSSDGITFSFLGIPFAKAPIGDRRFRVPVPDSPYTGTHVVTNFGPTCPQQRQKLQIPPELSLEGIDYLEHQFMGVAGPESEDCLTLNVWVPAGLHLRRGSKLPVVVWIYGGGFQTGGTNSYDGGIIVRRSLLVEKPVIFVSMNYRVSAFGFLAGKEVRDAGVGNLGLHDQRLALHWVQKYASAFGGDPDRVIIWGESAGADSVALQILTNGGDTEGLFHGAFMQSGSPIPSGDITRGQKHYDNLVSHVGCAQSNDTLQCLRDAPYDKLKAAVDASPGIMSYQSLALAWLPRVDGVFLADTPQNLVLQGSVAKVPFVTGDCDDEGTAFALSSLNITNETQLRTYIKTFFLPRAPESDIDELLALYPDDTTKGSPFDTGALNALTPQFKRIAALLGDFVFQGPRRFLLQQTADRQDAWSFLSKRFKIMPVLGSAHGTDMASMFGPGDLTDHLIYFAHNLDPNGPTVAFWPKYNTSAIQQLLLQPPGYPPQEIMTDDYREKEMAFAIRMGLENPL</sequence>
<dbReference type="EC" id="3.1.1.-" evidence="3"/>
<comment type="similarity">
    <text evidence="1 3">Belongs to the type-B carboxylesterase/lipase family.</text>
</comment>
<evidence type="ECO:0000259" key="4">
    <source>
        <dbReference type="Pfam" id="PF00135"/>
    </source>
</evidence>
<dbReference type="InterPro" id="IPR019819">
    <property type="entry name" value="Carboxylesterase_B_CS"/>
</dbReference>
<accession>A0A4V2MX32</accession>
<reference evidence="5 6" key="1">
    <citation type="submission" date="2018-11" db="EMBL/GenBank/DDBJ databases">
        <title>Genome assembly of Steccherinum ochraceum LE-BIN_3174, the white-rot fungus of the Steccherinaceae family (The Residual Polyporoid clade, Polyporales, Basidiomycota).</title>
        <authorList>
            <person name="Fedorova T.V."/>
            <person name="Glazunova O.A."/>
            <person name="Landesman E.O."/>
            <person name="Moiseenko K.V."/>
            <person name="Psurtseva N.V."/>
            <person name="Savinova O.S."/>
            <person name="Shakhova N.V."/>
            <person name="Tyazhelova T.V."/>
            <person name="Vasina D.V."/>
        </authorList>
    </citation>
    <scope>NUCLEOTIDE SEQUENCE [LARGE SCALE GENOMIC DNA]</scope>
    <source>
        <strain evidence="5 6">LE-BIN_3174</strain>
    </source>
</reference>
<dbReference type="OrthoDB" id="408631at2759"/>
<keyword evidence="2 3" id="KW-0378">Hydrolase</keyword>
<dbReference type="InterPro" id="IPR029058">
    <property type="entry name" value="AB_hydrolase_fold"/>
</dbReference>
<dbReference type="InterPro" id="IPR019826">
    <property type="entry name" value="Carboxylesterase_B_AS"/>
</dbReference>
<feature type="chain" id="PRO_5021035716" description="Carboxylic ester hydrolase" evidence="3">
    <location>
        <begin position="19"/>
        <end position="551"/>
    </location>
</feature>
<dbReference type="EMBL" id="RWJN01000063">
    <property type="protein sequence ID" value="TCD68537.1"/>
    <property type="molecule type" value="Genomic_DNA"/>
</dbReference>
<keyword evidence="6" id="KW-1185">Reference proteome</keyword>
<proteinExistence type="inferred from homology"/>
<evidence type="ECO:0000256" key="1">
    <source>
        <dbReference type="ARBA" id="ARBA00005964"/>
    </source>
</evidence>
<feature type="domain" description="Carboxylesterase type B" evidence="4">
    <location>
        <begin position="29"/>
        <end position="483"/>
    </location>
</feature>